<evidence type="ECO:0000259" key="6">
    <source>
        <dbReference type="PROSITE" id="PS50045"/>
    </source>
</evidence>
<keyword evidence="2" id="KW-0067">ATP-binding</keyword>
<dbReference type="RefSeq" id="WP_253019751.1">
    <property type="nucleotide sequence ID" value="NZ_JAOSHN010000002.1"/>
</dbReference>
<dbReference type="EMBL" id="JAOSHN010000002">
    <property type="protein sequence ID" value="MCU7378076.1"/>
    <property type="molecule type" value="Genomic_DNA"/>
</dbReference>
<dbReference type="Gene3D" id="1.10.8.60">
    <property type="match status" value="1"/>
</dbReference>
<dbReference type="InterPro" id="IPR002078">
    <property type="entry name" value="Sigma_54_int"/>
</dbReference>
<keyword evidence="5" id="KW-0804">Transcription</keyword>
<evidence type="ECO:0000256" key="1">
    <source>
        <dbReference type="ARBA" id="ARBA00022741"/>
    </source>
</evidence>
<dbReference type="PRINTS" id="PR01590">
    <property type="entry name" value="HTHFIS"/>
</dbReference>
<dbReference type="AlphaFoldDB" id="A0A9J6QRN6"/>
<dbReference type="PROSITE" id="PS00688">
    <property type="entry name" value="SIGMA54_INTERACT_3"/>
    <property type="match status" value="1"/>
</dbReference>
<feature type="domain" description="Sigma-54 factor interaction" evidence="6">
    <location>
        <begin position="82"/>
        <end position="311"/>
    </location>
</feature>
<dbReference type="FunFam" id="3.40.50.300:FF:000006">
    <property type="entry name" value="DNA-binding transcriptional regulator NtrC"/>
    <property type="match status" value="1"/>
</dbReference>
<dbReference type="InterPro" id="IPR058031">
    <property type="entry name" value="AAA_lid_NorR"/>
</dbReference>
<dbReference type="PANTHER" id="PTHR32071">
    <property type="entry name" value="TRANSCRIPTIONAL REGULATORY PROTEIN"/>
    <property type="match status" value="1"/>
</dbReference>
<dbReference type="InterPro" id="IPR025943">
    <property type="entry name" value="Sigma_54_int_dom_ATP-bd_2"/>
</dbReference>
<name>A0A9J6QRN6_9FIRM</name>
<comment type="caution">
    <text evidence="7">The sequence shown here is derived from an EMBL/GenBank/DDBJ whole genome shotgun (WGS) entry which is preliminary data.</text>
</comment>
<dbReference type="InterPro" id="IPR027417">
    <property type="entry name" value="P-loop_NTPase"/>
</dbReference>
<keyword evidence="3" id="KW-0805">Transcription regulation</keyword>
<dbReference type="SMART" id="SM00382">
    <property type="entry name" value="AAA"/>
    <property type="match status" value="1"/>
</dbReference>
<dbReference type="InterPro" id="IPR002197">
    <property type="entry name" value="HTH_Fis"/>
</dbReference>
<accession>A0A9J6QRN6</accession>
<dbReference type="Pfam" id="PF25601">
    <property type="entry name" value="AAA_lid_14"/>
    <property type="match status" value="1"/>
</dbReference>
<evidence type="ECO:0000256" key="2">
    <source>
        <dbReference type="ARBA" id="ARBA00022840"/>
    </source>
</evidence>
<dbReference type="InterPro" id="IPR003593">
    <property type="entry name" value="AAA+_ATPase"/>
</dbReference>
<dbReference type="Gene3D" id="3.40.50.300">
    <property type="entry name" value="P-loop containing nucleotide triphosphate hydrolases"/>
    <property type="match status" value="1"/>
</dbReference>
<evidence type="ECO:0000256" key="3">
    <source>
        <dbReference type="ARBA" id="ARBA00023015"/>
    </source>
</evidence>
<sequence length="353" mass="40351">MNCFYFSSDVTNIARIEPLYKGEKLVGAIDYDLFTNGRDLKEFLNKLEEFSSKGLLNYQSTFHSMYDASKKSNTIKYSINDFIGNSHAAKEIRMQIADLSESNSTVLITGKTGCGKEVVAHSIHNTSRRCQCPIISVNCAAIPEALVESELFGYEEGSFTGAQHGGKRGFFEMAHKGTIFLDEVDQLPYHIQSKLLRVLQEKEVTRIGGKTIPIDIRVIAATNKALWHMVEDETFREDLYYRLNVIEINIPPLSERKEDIPLLANYRLDKLNKQMVKNVDSISNEVMELFLCFDWPGNVRELNNLLEQVRMRAEADTIKKVLELNNQNRSKTANMLKISRTALYDKLKKYKLL</sequence>
<dbReference type="Gene3D" id="1.10.10.60">
    <property type="entry name" value="Homeodomain-like"/>
    <property type="match status" value="1"/>
</dbReference>
<dbReference type="Proteomes" id="UP001065549">
    <property type="component" value="Unassembled WGS sequence"/>
</dbReference>
<reference evidence="7" key="1">
    <citation type="submission" date="2022-09" db="EMBL/GenBank/DDBJ databases">
        <title>Culturomic study of gut microbiota in children with autism spectrum disorder.</title>
        <authorList>
            <person name="Efimov B.A."/>
            <person name="Chaplin A.V."/>
            <person name="Sokolova S.R."/>
            <person name="Pikina A.P."/>
            <person name="Korzhanova M."/>
            <person name="Belova V."/>
            <person name="Korostin D."/>
        </authorList>
    </citation>
    <scope>NUCLEOTIDE SEQUENCE</scope>
    <source>
        <strain evidence="7">ASD5510</strain>
    </source>
</reference>
<evidence type="ECO:0000256" key="4">
    <source>
        <dbReference type="ARBA" id="ARBA00023125"/>
    </source>
</evidence>
<dbReference type="GO" id="GO:0005524">
    <property type="term" value="F:ATP binding"/>
    <property type="evidence" value="ECO:0007669"/>
    <property type="project" value="UniProtKB-KW"/>
</dbReference>
<dbReference type="PROSITE" id="PS50045">
    <property type="entry name" value="SIGMA54_INTERACT_4"/>
    <property type="match status" value="1"/>
</dbReference>
<dbReference type="Pfam" id="PF00158">
    <property type="entry name" value="Sigma54_activat"/>
    <property type="match status" value="1"/>
</dbReference>
<dbReference type="PANTHER" id="PTHR32071:SF57">
    <property type="entry name" value="C4-DICARBOXYLATE TRANSPORT TRANSCRIPTIONAL REGULATORY PROTEIN DCTD"/>
    <property type="match status" value="1"/>
</dbReference>
<protein>
    <submittedName>
        <fullName evidence="7">Sigma 54-interacting transcriptional regulator</fullName>
    </submittedName>
</protein>
<dbReference type="InterPro" id="IPR009057">
    <property type="entry name" value="Homeodomain-like_sf"/>
</dbReference>
<evidence type="ECO:0000313" key="8">
    <source>
        <dbReference type="Proteomes" id="UP001065549"/>
    </source>
</evidence>
<evidence type="ECO:0000313" key="7">
    <source>
        <dbReference type="EMBL" id="MCU7378076.1"/>
    </source>
</evidence>
<keyword evidence="4" id="KW-0238">DNA-binding</keyword>
<keyword evidence="1" id="KW-0547">Nucleotide-binding</keyword>
<dbReference type="CDD" id="cd00009">
    <property type="entry name" value="AAA"/>
    <property type="match status" value="1"/>
</dbReference>
<keyword evidence="8" id="KW-1185">Reference proteome</keyword>
<dbReference type="GO" id="GO:0006355">
    <property type="term" value="P:regulation of DNA-templated transcription"/>
    <property type="evidence" value="ECO:0007669"/>
    <property type="project" value="InterPro"/>
</dbReference>
<organism evidence="7 8">
    <name type="scientific">Hominibacterium faecale</name>
    <dbReference type="NCBI Taxonomy" id="2839743"/>
    <lineage>
        <taxon>Bacteria</taxon>
        <taxon>Bacillati</taxon>
        <taxon>Bacillota</taxon>
        <taxon>Clostridia</taxon>
        <taxon>Peptostreptococcales</taxon>
        <taxon>Anaerovoracaceae</taxon>
        <taxon>Hominibacterium</taxon>
    </lineage>
</organism>
<dbReference type="GO" id="GO:0043565">
    <property type="term" value="F:sequence-specific DNA binding"/>
    <property type="evidence" value="ECO:0007669"/>
    <property type="project" value="InterPro"/>
</dbReference>
<dbReference type="SUPFAM" id="SSF46689">
    <property type="entry name" value="Homeodomain-like"/>
    <property type="match status" value="1"/>
</dbReference>
<dbReference type="InterPro" id="IPR025944">
    <property type="entry name" value="Sigma_54_int_dom_CS"/>
</dbReference>
<evidence type="ECO:0000256" key="5">
    <source>
        <dbReference type="ARBA" id="ARBA00023163"/>
    </source>
</evidence>
<dbReference type="PROSITE" id="PS00676">
    <property type="entry name" value="SIGMA54_INTERACT_2"/>
    <property type="match status" value="1"/>
</dbReference>
<dbReference type="SUPFAM" id="SSF52540">
    <property type="entry name" value="P-loop containing nucleoside triphosphate hydrolases"/>
    <property type="match status" value="1"/>
</dbReference>
<gene>
    <name evidence="7" type="ORF">OBO34_06880</name>
</gene>
<proteinExistence type="predicted"/>